<dbReference type="PANTHER" id="PTHR43685:SF2">
    <property type="entry name" value="GLYCOSYLTRANSFERASE 2-LIKE DOMAIN-CONTAINING PROTEIN"/>
    <property type="match status" value="1"/>
</dbReference>
<keyword evidence="2" id="KW-0808">Transferase</keyword>
<organism evidence="2 3">
    <name type="scientific">Mucilaginibacter pallidiroseus</name>
    <dbReference type="NCBI Taxonomy" id="2599295"/>
    <lineage>
        <taxon>Bacteria</taxon>
        <taxon>Pseudomonadati</taxon>
        <taxon>Bacteroidota</taxon>
        <taxon>Sphingobacteriia</taxon>
        <taxon>Sphingobacteriales</taxon>
        <taxon>Sphingobacteriaceae</taxon>
        <taxon>Mucilaginibacter</taxon>
    </lineage>
</organism>
<evidence type="ECO:0000313" key="2">
    <source>
        <dbReference type="EMBL" id="TWR25190.1"/>
    </source>
</evidence>
<comment type="caution">
    <text evidence="2">The sequence shown here is derived from an EMBL/GenBank/DDBJ whole genome shotgun (WGS) entry which is preliminary data.</text>
</comment>
<dbReference type="Gene3D" id="3.90.550.10">
    <property type="entry name" value="Spore Coat Polysaccharide Biosynthesis Protein SpsA, Chain A"/>
    <property type="match status" value="1"/>
</dbReference>
<dbReference type="CDD" id="cd00761">
    <property type="entry name" value="Glyco_tranf_GTA_type"/>
    <property type="match status" value="1"/>
</dbReference>
<name>A0A563U1B2_9SPHI</name>
<dbReference type="EMBL" id="VOEJ01000009">
    <property type="protein sequence ID" value="TWR25190.1"/>
    <property type="molecule type" value="Genomic_DNA"/>
</dbReference>
<dbReference type="OrthoDB" id="786280at2"/>
<dbReference type="InterPro" id="IPR029044">
    <property type="entry name" value="Nucleotide-diphossugar_trans"/>
</dbReference>
<reference evidence="2 3" key="1">
    <citation type="submission" date="2019-07" db="EMBL/GenBank/DDBJ databases">
        <authorList>
            <person name="Kim J."/>
        </authorList>
    </citation>
    <scope>NUCLEOTIDE SEQUENCE [LARGE SCALE GENOMIC DNA]</scope>
    <source>
        <strain evidence="3">dk17</strain>
    </source>
</reference>
<dbReference type="InterPro" id="IPR050834">
    <property type="entry name" value="Glycosyltransf_2"/>
</dbReference>
<accession>A0A563U1B2</accession>
<dbReference type="GO" id="GO:0016740">
    <property type="term" value="F:transferase activity"/>
    <property type="evidence" value="ECO:0007669"/>
    <property type="project" value="UniProtKB-KW"/>
</dbReference>
<dbReference type="AlphaFoldDB" id="A0A563U1B2"/>
<gene>
    <name evidence="2" type="ORF">FPZ43_17105</name>
</gene>
<dbReference type="SUPFAM" id="SSF53448">
    <property type="entry name" value="Nucleotide-diphospho-sugar transferases"/>
    <property type="match status" value="1"/>
</dbReference>
<dbReference type="PANTHER" id="PTHR43685">
    <property type="entry name" value="GLYCOSYLTRANSFERASE"/>
    <property type="match status" value="1"/>
</dbReference>
<keyword evidence="3" id="KW-1185">Reference proteome</keyword>
<dbReference type="Proteomes" id="UP000320042">
    <property type="component" value="Unassembled WGS sequence"/>
</dbReference>
<proteinExistence type="predicted"/>
<dbReference type="RefSeq" id="WP_146383161.1">
    <property type="nucleotide sequence ID" value="NZ_VOEJ01000009.1"/>
</dbReference>
<protein>
    <submittedName>
        <fullName evidence="2">Glycosyltransferase family 2 protein</fullName>
    </submittedName>
</protein>
<dbReference type="InterPro" id="IPR001173">
    <property type="entry name" value="Glyco_trans_2-like"/>
</dbReference>
<feature type="domain" description="Glycosyltransferase 2-like" evidence="1">
    <location>
        <begin position="6"/>
        <end position="117"/>
    </location>
</feature>
<sequence>MGINLSVVIPTYAPLTSRLQKTLDALKDQTLDKANWELIVVDNNTTPPIAVDLSWHQNAYLIKEAKQGLTFARLAGFSKAVSEIIVMVDDDNVLQRDYLEKVIEIFDQQPSVGVVGGKSLPMFEATPPTWLCEFESNLAIRNLGDEIIISKWASTYPKSAPIGAGMAIRKAALSKYLQMIENSDRSTITDRSGTSLSSGGDNEIVINALIDGWQCAYFPKLVLRHIIPQSRMQPNYLAELHNQTNASWVKLLAKYHICPWQKISPLTLNIRKLKAWFTYKAWSTPAAYVKWRGACGLLEGLASLS</sequence>
<evidence type="ECO:0000259" key="1">
    <source>
        <dbReference type="Pfam" id="PF00535"/>
    </source>
</evidence>
<evidence type="ECO:0000313" key="3">
    <source>
        <dbReference type="Proteomes" id="UP000320042"/>
    </source>
</evidence>
<dbReference type="Pfam" id="PF00535">
    <property type="entry name" value="Glycos_transf_2"/>
    <property type="match status" value="1"/>
</dbReference>